<keyword evidence="2" id="KW-0732">Signal</keyword>
<proteinExistence type="predicted"/>
<gene>
    <name evidence="3" type="ORF">HCK00_03230</name>
</gene>
<feature type="signal peptide" evidence="2">
    <location>
        <begin position="1"/>
        <end position="38"/>
    </location>
</feature>
<feature type="region of interest" description="Disordered" evidence="1">
    <location>
        <begin position="143"/>
        <end position="168"/>
    </location>
</feature>
<evidence type="ECO:0000313" key="4">
    <source>
        <dbReference type="Proteomes" id="UP000695264"/>
    </source>
</evidence>
<feature type="chain" id="PRO_5047504836" description="Lipoprotein" evidence="2">
    <location>
        <begin position="39"/>
        <end position="313"/>
    </location>
</feature>
<keyword evidence="4" id="KW-1185">Reference proteome</keyword>
<name>A0ABX1BPE4_9ACTN</name>
<protein>
    <recommendedName>
        <fullName evidence="5">Lipoprotein</fullName>
    </recommendedName>
</protein>
<evidence type="ECO:0000256" key="1">
    <source>
        <dbReference type="SAM" id="MobiDB-lite"/>
    </source>
</evidence>
<dbReference type="EMBL" id="JAATEN010000002">
    <property type="protein sequence ID" value="NJP99579.1"/>
    <property type="molecule type" value="Genomic_DNA"/>
</dbReference>
<evidence type="ECO:0000313" key="3">
    <source>
        <dbReference type="EMBL" id="NJP99579.1"/>
    </source>
</evidence>
<reference evidence="3 4" key="1">
    <citation type="submission" date="2020-03" db="EMBL/GenBank/DDBJ databases">
        <title>WGS of actinomycetes isolated from Thailand.</title>
        <authorList>
            <person name="Thawai C."/>
        </authorList>
    </citation>
    <scope>NUCLEOTIDE SEQUENCE [LARGE SCALE GENOMIC DNA]</scope>
    <source>
        <strain evidence="3 4">PLAI 1-29</strain>
    </source>
</reference>
<evidence type="ECO:0008006" key="5">
    <source>
        <dbReference type="Google" id="ProtNLM"/>
    </source>
</evidence>
<accession>A0ABX1BPE4</accession>
<evidence type="ECO:0000256" key="2">
    <source>
        <dbReference type="SAM" id="SignalP"/>
    </source>
</evidence>
<comment type="caution">
    <text evidence="3">The sequence shown here is derived from an EMBL/GenBank/DDBJ whole genome shotgun (WGS) entry which is preliminary data.</text>
</comment>
<dbReference type="PROSITE" id="PS51257">
    <property type="entry name" value="PROKAR_LIPOPROTEIN"/>
    <property type="match status" value="1"/>
</dbReference>
<sequence>MLFGDRFPVVRAARGTAAVAAALLAVLGLAGCAVTDSAAPHEPAANESRLRELTTREEILVDRAEQLLVKACMERAGFRFWVTPVESADHRKGSGFVLDDVRWAREFGYGGQLRRDAEKARRDGPNTTYVNALTPRERGRYRETLDGTPSKGMLSAALPGGGTVETPRESCQARAKDELYGDFETWFRAEKVATNLTPLYVPDLSADKRFTRALSAWSACMERKGRSYADPFEVREDLGRLTAGLSGTAAHGVEVDLAVDEAACARSSSLADTARTLEDEYRARKTRRFSDDIATFRRMRLTASDRARDIARR</sequence>
<dbReference type="RefSeq" id="WP_168100191.1">
    <property type="nucleotide sequence ID" value="NZ_JAATEN010000002.1"/>
</dbReference>
<organism evidence="3 4">
    <name type="scientific">Streptomyces zingiberis</name>
    <dbReference type="NCBI Taxonomy" id="2053010"/>
    <lineage>
        <taxon>Bacteria</taxon>
        <taxon>Bacillati</taxon>
        <taxon>Actinomycetota</taxon>
        <taxon>Actinomycetes</taxon>
        <taxon>Kitasatosporales</taxon>
        <taxon>Streptomycetaceae</taxon>
        <taxon>Streptomyces</taxon>
    </lineage>
</organism>
<dbReference type="Proteomes" id="UP000695264">
    <property type="component" value="Unassembled WGS sequence"/>
</dbReference>